<accession>A0A3M7PW37</accession>
<keyword evidence="3" id="KW-1185">Reference proteome</keyword>
<keyword evidence="1" id="KW-1133">Transmembrane helix</keyword>
<gene>
    <name evidence="2" type="ORF">BpHYR1_036324</name>
</gene>
<feature type="transmembrane region" description="Helical" evidence="1">
    <location>
        <begin position="70"/>
        <end position="93"/>
    </location>
</feature>
<feature type="transmembrane region" description="Helical" evidence="1">
    <location>
        <begin position="44"/>
        <end position="63"/>
    </location>
</feature>
<feature type="transmembrane region" description="Helical" evidence="1">
    <location>
        <begin position="140"/>
        <end position="164"/>
    </location>
</feature>
<evidence type="ECO:0000313" key="3">
    <source>
        <dbReference type="Proteomes" id="UP000276133"/>
    </source>
</evidence>
<feature type="transmembrane region" description="Helical" evidence="1">
    <location>
        <begin position="170"/>
        <end position="192"/>
    </location>
</feature>
<evidence type="ECO:0000256" key="1">
    <source>
        <dbReference type="SAM" id="Phobius"/>
    </source>
</evidence>
<keyword evidence="1" id="KW-0812">Transmembrane</keyword>
<comment type="caution">
    <text evidence="2">The sequence shown here is derived from an EMBL/GenBank/DDBJ whole genome shotgun (WGS) entry which is preliminary data.</text>
</comment>
<organism evidence="2 3">
    <name type="scientific">Brachionus plicatilis</name>
    <name type="common">Marine rotifer</name>
    <name type="synonym">Brachionus muelleri</name>
    <dbReference type="NCBI Taxonomy" id="10195"/>
    <lineage>
        <taxon>Eukaryota</taxon>
        <taxon>Metazoa</taxon>
        <taxon>Spiralia</taxon>
        <taxon>Gnathifera</taxon>
        <taxon>Rotifera</taxon>
        <taxon>Eurotatoria</taxon>
        <taxon>Monogononta</taxon>
        <taxon>Pseudotrocha</taxon>
        <taxon>Ploima</taxon>
        <taxon>Brachionidae</taxon>
        <taxon>Brachionus</taxon>
    </lineage>
</organism>
<dbReference type="Proteomes" id="UP000276133">
    <property type="component" value="Unassembled WGS sequence"/>
</dbReference>
<evidence type="ECO:0000313" key="2">
    <source>
        <dbReference type="EMBL" id="RNA03223.1"/>
    </source>
</evidence>
<dbReference type="AlphaFoldDB" id="A0A3M7PW37"/>
<name>A0A3M7PW37_BRAPC</name>
<reference evidence="2 3" key="1">
    <citation type="journal article" date="2018" name="Sci. Rep.">
        <title>Genomic signatures of local adaptation to the degree of environmental predictability in rotifers.</title>
        <authorList>
            <person name="Franch-Gras L."/>
            <person name="Hahn C."/>
            <person name="Garcia-Roger E.M."/>
            <person name="Carmona M.J."/>
            <person name="Serra M."/>
            <person name="Gomez A."/>
        </authorList>
    </citation>
    <scope>NUCLEOTIDE SEQUENCE [LARGE SCALE GENOMIC DNA]</scope>
    <source>
        <strain evidence="2">HYR1</strain>
    </source>
</reference>
<dbReference type="EMBL" id="REGN01008582">
    <property type="protein sequence ID" value="RNA03223.1"/>
    <property type="molecule type" value="Genomic_DNA"/>
</dbReference>
<protein>
    <submittedName>
        <fullName evidence="2">Uncharacterized protein</fullName>
    </submittedName>
</protein>
<keyword evidence="1" id="KW-0472">Membrane</keyword>
<proteinExistence type="predicted"/>
<feature type="transmembrane region" description="Helical" evidence="1">
    <location>
        <begin position="113"/>
        <end position="133"/>
    </location>
</feature>
<sequence length="197" mass="21266">MCLFSTPFCCSSSFTSLRNCLSSCSLTLLCSINSSVNMGISKPATLVSVCSHETFAISLLYLSLSSSASLMYFCFSSAGSSFHLAAIILPLSGALGADGSFLRLFCAEGGETLVVPEAMSFMVFMMLLLWFDLLAEVRGFFLDVVLGVVFAGVVGSVSVWLLVASMLSSFMLWLINEFSFKATWCFISCSFITKSLF</sequence>